<evidence type="ECO:0000256" key="2">
    <source>
        <dbReference type="ARBA" id="ARBA00005383"/>
    </source>
</evidence>
<keyword evidence="7" id="KW-0862">Zinc</keyword>
<gene>
    <name evidence="12" type="ORF">DL89DRAFT_22050</name>
</gene>
<dbReference type="InterPro" id="IPR013083">
    <property type="entry name" value="Znf_RING/FYVE/PHD"/>
</dbReference>
<comment type="caution">
    <text evidence="12">The sequence shown here is derived from an EMBL/GenBank/DDBJ whole genome shotgun (WGS) entry which is preliminary data.</text>
</comment>
<dbReference type="GO" id="GO:0000785">
    <property type="term" value="C:chromatin"/>
    <property type="evidence" value="ECO:0007669"/>
    <property type="project" value="TreeGrafter"/>
</dbReference>
<feature type="domain" description="PINIT" evidence="11">
    <location>
        <begin position="1"/>
        <end position="154"/>
    </location>
</feature>
<feature type="compositionally biased region" description="Polar residues" evidence="9">
    <location>
        <begin position="441"/>
        <end position="466"/>
    </location>
</feature>
<comment type="pathway">
    <text evidence="1">Protein modification; protein sumoylation.</text>
</comment>
<feature type="compositionally biased region" description="Polar residues" evidence="9">
    <location>
        <begin position="362"/>
        <end position="384"/>
    </location>
</feature>
<dbReference type="Pfam" id="PF14324">
    <property type="entry name" value="PINIT"/>
    <property type="match status" value="1"/>
</dbReference>
<dbReference type="Proteomes" id="UP000193922">
    <property type="component" value="Unassembled WGS sequence"/>
</dbReference>
<dbReference type="GeneID" id="63801105"/>
<evidence type="ECO:0000256" key="9">
    <source>
        <dbReference type="SAM" id="MobiDB-lite"/>
    </source>
</evidence>
<evidence type="ECO:0000256" key="6">
    <source>
        <dbReference type="ARBA" id="ARBA00022786"/>
    </source>
</evidence>
<dbReference type="InterPro" id="IPR031141">
    <property type="entry name" value="SIZ1/2_SP-RING"/>
</dbReference>
<sequence>MSGLAKIVFSDSSFLAPYSKVGDIIVCRETHGRQVSVNFKFKLSADQVDMLTKNMDRPQRAQYGVYLYMCQYALATSFANQPSQNTLAVQYPSMCSVVVNGRSIQRPPQRPSQETPPWNLMDQVNLQMGVDNSVCIIYTSHTSWVAVAMLVRQHTAESIAEQIRQVSFVDAETVRQQFFRPVGNADDDVVADGALVSLKCPLGLVRITTPMRSKYCNHSQCFDGEVFLKMNEQTPTWKCPICSIAVKSWQELIVDGYFEEILRGTQDSDDQVHVDPDGAWRRKEAAAALVASSGKHSRSSAGEAIDLSDVEVSGPSSKRSRTEVVDLTLDSDSDSDGEAEMNELLADLENDSEWVDEAVSQAEVNSQPGTQSSASIPQSQNGSAGNHRKRNNSSSSHAPMLPGPWMQTPQTNGNSNGNGGMDMSVSGPAANNSLTLPAMQTRPQQANGDGSGYSSQGTDTRATNDTGAHGGNLPTGRAGRDQLASPVPGLPANWASQTGTFTCQAEECSSFSGDSLAQGSGSAAQQQTAEQVTEADAVHAAEGARSWQQLPPTPTQPGTASVSSSGSADPAVRLQLPSSPESAAPHLHRRWKWITRRRLPEDPCQSMRDTDSS</sequence>
<comment type="similarity">
    <text evidence="2">Belongs to the PIAS family.</text>
</comment>
<dbReference type="PROSITE" id="PS51466">
    <property type="entry name" value="PINIT"/>
    <property type="match status" value="1"/>
</dbReference>
<dbReference type="PANTHER" id="PTHR10782:SF4">
    <property type="entry name" value="TONALLI, ISOFORM E"/>
    <property type="match status" value="1"/>
</dbReference>
<dbReference type="Gene3D" id="2.60.120.780">
    <property type="entry name" value="PINIT domain"/>
    <property type="match status" value="1"/>
</dbReference>
<evidence type="ECO:0008006" key="14">
    <source>
        <dbReference type="Google" id="ProtNLM"/>
    </source>
</evidence>
<dbReference type="Gene3D" id="3.30.40.10">
    <property type="entry name" value="Zinc/RING finger domain, C3HC4 (zinc finger)"/>
    <property type="match status" value="1"/>
</dbReference>
<name>A0A1Y1WND5_9FUNG</name>
<evidence type="ECO:0000313" key="13">
    <source>
        <dbReference type="Proteomes" id="UP000193922"/>
    </source>
</evidence>
<evidence type="ECO:0000259" key="10">
    <source>
        <dbReference type="PROSITE" id="PS51044"/>
    </source>
</evidence>
<dbReference type="InterPro" id="IPR023321">
    <property type="entry name" value="PINIT"/>
</dbReference>
<feature type="region of interest" description="Disordered" evidence="9">
    <location>
        <begin position="359"/>
        <end position="491"/>
    </location>
</feature>
<dbReference type="EMBL" id="MCFD01000001">
    <property type="protein sequence ID" value="ORX74736.1"/>
    <property type="molecule type" value="Genomic_DNA"/>
</dbReference>
<feature type="compositionally biased region" description="Basic residues" evidence="9">
    <location>
        <begin position="586"/>
        <end position="597"/>
    </location>
</feature>
<dbReference type="Pfam" id="PF02891">
    <property type="entry name" value="zf-MIZ"/>
    <property type="match status" value="1"/>
</dbReference>
<feature type="compositionally biased region" description="Low complexity" evidence="9">
    <location>
        <begin position="512"/>
        <end position="535"/>
    </location>
</feature>
<proteinExistence type="inferred from homology"/>
<dbReference type="PANTHER" id="PTHR10782">
    <property type="entry name" value="ZINC FINGER MIZ DOMAIN-CONTAINING PROTEIN"/>
    <property type="match status" value="1"/>
</dbReference>
<feature type="region of interest" description="Disordered" evidence="9">
    <location>
        <begin position="511"/>
        <end position="613"/>
    </location>
</feature>
<dbReference type="GO" id="GO:0061665">
    <property type="term" value="F:SUMO ligase activity"/>
    <property type="evidence" value="ECO:0007669"/>
    <property type="project" value="TreeGrafter"/>
</dbReference>
<evidence type="ECO:0000256" key="4">
    <source>
        <dbReference type="ARBA" id="ARBA00022723"/>
    </source>
</evidence>
<dbReference type="InterPro" id="IPR038654">
    <property type="entry name" value="PINIT_sf"/>
</dbReference>
<dbReference type="AlphaFoldDB" id="A0A1Y1WND5"/>
<dbReference type="GO" id="GO:0008270">
    <property type="term" value="F:zinc ion binding"/>
    <property type="evidence" value="ECO:0007669"/>
    <property type="project" value="UniProtKB-KW"/>
</dbReference>
<dbReference type="GO" id="GO:0016925">
    <property type="term" value="P:protein sumoylation"/>
    <property type="evidence" value="ECO:0007669"/>
    <property type="project" value="UniProtKB-UniPathway"/>
</dbReference>
<feature type="region of interest" description="Disordered" evidence="9">
    <location>
        <begin position="291"/>
        <end position="337"/>
    </location>
</feature>
<dbReference type="OrthoDB" id="28127at2759"/>
<dbReference type="PROSITE" id="PS51044">
    <property type="entry name" value="ZF_SP_RING"/>
    <property type="match status" value="1"/>
</dbReference>
<evidence type="ECO:0000256" key="1">
    <source>
        <dbReference type="ARBA" id="ARBA00004718"/>
    </source>
</evidence>
<dbReference type="InterPro" id="IPR004181">
    <property type="entry name" value="Znf_MIZ"/>
</dbReference>
<dbReference type="CDD" id="cd16792">
    <property type="entry name" value="SP-RING_Siz-like"/>
    <property type="match status" value="1"/>
</dbReference>
<accession>A0A1Y1WND5</accession>
<evidence type="ECO:0000256" key="3">
    <source>
        <dbReference type="ARBA" id="ARBA00022679"/>
    </source>
</evidence>
<protein>
    <recommendedName>
        <fullName evidence="14">SP-RING-type domain-containing protein</fullName>
    </recommendedName>
</protein>
<evidence type="ECO:0000259" key="11">
    <source>
        <dbReference type="PROSITE" id="PS51466"/>
    </source>
</evidence>
<keyword evidence="13" id="KW-1185">Reference proteome</keyword>
<evidence type="ECO:0000256" key="8">
    <source>
        <dbReference type="PROSITE-ProRule" id="PRU00452"/>
    </source>
</evidence>
<keyword evidence="5 8" id="KW-0863">Zinc-finger</keyword>
<dbReference type="RefSeq" id="XP_040747947.1">
    <property type="nucleotide sequence ID" value="XM_040884457.1"/>
</dbReference>
<keyword evidence="6" id="KW-0833">Ubl conjugation pathway</keyword>
<keyword evidence="4" id="KW-0479">Metal-binding</keyword>
<dbReference type="UniPathway" id="UPA00886"/>
<organism evidence="12 13">
    <name type="scientific">Linderina pennispora</name>
    <dbReference type="NCBI Taxonomy" id="61395"/>
    <lineage>
        <taxon>Eukaryota</taxon>
        <taxon>Fungi</taxon>
        <taxon>Fungi incertae sedis</taxon>
        <taxon>Zoopagomycota</taxon>
        <taxon>Kickxellomycotina</taxon>
        <taxon>Kickxellomycetes</taxon>
        <taxon>Kickxellales</taxon>
        <taxon>Kickxellaceae</taxon>
        <taxon>Linderina</taxon>
    </lineage>
</organism>
<evidence type="ECO:0000313" key="12">
    <source>
        <dbReference type="EMBL" id="ORX74736.1"/>
    </source>
</evidence>
<feature type="domain" description="SP-RING-type" evidence="10">
    <location>
        <begin position="185"/>
        <end position="271"/>
    </location>
</feature>
<dbReference type="STRING" id="61395.A0A1Y1WND5"/>
<keyword evidence="3" id="KW-0808">Transferase</keyword>
<reference evidence="12 13" key="1">
    <citation type="submission" date="2016-07" db="EMBL/GenBank/DDBJ databases">
        <title>Pervasive Adenine N6-methylation of Active Genes in Fungi.</title>
        <authorList>
            <consortium name="DOE Joint Genome Institute"/>
            <person name="Mondo S.J."/>
            <person name="Dannebaum R.O."/>
            <person name="Kuo R.C."/>
            <person name="Labutti K."/>
            <person name="Haridas S."/>
            <person name="Kuo A."/>
            <person name="Salamov A."/>
            <person name="Ahrendt S.R."/>
            <person name="Lipzen A."/>
            <person name="Sullivan W."/>
            <person name="Andreopoulos W.B."/>
            <person name="Clum A."/>
            <person name="Lindquist E."/>
            <person name="Daum C."/>
            <person name="Ramamoorthy G.K."/>
            <person name="Gryganskyi A."/>
            <person name="Culley D."/>
            <person name="Magnuson J.K."/>
            <person name="James T.Y."/>
            <person name="O'Malley M.A."/>
            <person name="Stajich J.E."/>
            <person name="Spatafora J.W."/>
            <person name="Visel A."/>
            <person name="Grigoriev I.V."/>
        </authorList>
    </citation>
    <scope>NUCLEOTIDE SEQUENCE [LARGE SCALE GENOMIC DNA]</scope>
    <source>
        <strain evidence="12 13">ATCC 12442</strain>
    </source>
</reference>
<evidence type="ECO:0000256" key="5">
    <source>
        <dbReference type="ARBA" id="ARBA00022771"/>
    </source>
</evidence>
<evidence type="ECO:0000256" key="7">
    <source>
        <dbReference type="ARBA" id="ARBA00022833"/>
    </source>
</evidence>